<dbReference type="RefSeq" id="WP_094092594.1">
    <property type="nucleotide sequence ID" value="NZ_BMHF01000008.1"/>
</dbReference>
<evidence type="ECO:0000313" key="1">
    <source>
        <dbReference type="EMBL" id="GGA39025.1"/>
    </source>
</evidence>
<organism evidence="1 2">
    <name type="scientific">Paenibacillus physcomitrellae</name>
    <dbReference type="NCBI Taxonomy" id="1619311"/>
    <lineage>
        <taxon>Bacteria</taxon>
        <taxon>Bacillati</taxon>
        <taxon>Bacillota</taxon>
        <taxon>Bacilli</taxon>
        <taxon>Bacillales</taxon>
        <taxon>Paenibacillaceae</taxon>
        <taxon>Paenibacillus</taxon>
    </lineage>
</organism>
<gene>
    <name evidence="1" type="ORF">GCM10010917_25360</name>
</gene>
<proteinExistence type="predicted"/>
<name>A0ABQ1G8V9_9BACL</name>
<keyword evidence="2" id="KW-1185">Reference proteome</keyword>
<dbReference type="EMBL" id="BMHF01000008">
    <property type="protein sequence ID" value="GGA39025.1"/>
    <property type="molecule type" value="Genomic_DNA"/>
</dbReference>
<dbReference type="Proteomes" id="UP000609323">
    <property type="component" value="Unassembled WGS sequence"/>
</dbReference>
<comment type="caution">
    <text evidence="1">The sequence shown here is derived from an EMBL/GenBank/DDBJ whole genome shotgun (WGS) entry which is preliminary data.</text>
</comment>
<sequence length="188" mass="20937">MGSLKRFDKWIAGLLGTGVIVSAWFVHVPQTEASQLQGGRAEQAYRLVKHGALEELSADGLVGSEFMSSEFYGGSETLDLLKQLRQDCAGIDLRLTHETNSEDLDGNRSTSFYVNGDSHHYVVFYRYNKENTRASKIRSLYGTDKNSRSPLIRTAGKLALVYVSSGSGKDKYSDQLEPIFDSLLKEMK</sequence>
<evidence type="ECO:0000313" key="2">
    <source>
        <dbReference type="Proteomes" id="UP000609323"/>
    </source>
</evidence>
<accession>A0ABQ1G8V9</accession>
<protein>
    <submittedName>
        <fullName evidence="1">Uncharacterized protein</fullName>
    </submittedName>
</protein>
<reference evidence="2" key="1">
    <citation type="journal article" date="2019" name="Int. J. Syst. Evol. Microbiol.">
        <title>The Global Catalogue of Microorganisms (GCM) 10K type strain sequencing project: providing services to taxonomists for standard genome sequencing and annotation.</title>
        <authorList>
            <consortium name="The Broad Institute Genomics Platform"/>
            <consortium name="The Broad Institute Genome Sequencing Center for Infectious Disease"/>
            <person name="Wu L."/>
            <person name="Ma J."/>
        </authorList>
    </citation>
    <scope>NUCLEOTIDE SEQUENCE [LARGE SCALE GENOMIC DNA]</scope>
    <source>
        <strain evidence="2">CGMCC 1.15044</strain>
    </source>
</reference>